<keyword evidence="4" id="KW-0997">Cell inner membrane</keyword>
<name>A0A1J5THV0_9ARCH</name>
<evidence type="ECO:0000256" key="4">
    <source>
        <dbReference type="ARBA" id="ARBA00022519"/>
    </source>
</evidence>
<reference evidence="10 11" key="1">
    <citation type="submission" date="2016-08" db="EMBL/GenBank/DDBJ databases">
        <title>New Insights into Marine Group III Euryarchaeota, from dark to light.</title>
        <authorList>
            <person name="Haro-Moreno J.M."/>
            <person name="Rodriguez-Valera F."/>
            <person name="Lopez-Garcia P."/>
            <person name="Moreira D."/>
            <person name="Martin-Cuadrado A.B."/>
        </authorList>
    </citation>
    <scope>NUCLEOTIDE SEQUENCE [LARGE SCALE GENOMIC DNA]</scope>
    <source>
        <strain evidence="10">CG-Epi4</strain>
    </source>
</reference>
<feature type="transmembrane region" description="Helical" evidence="8">
    <location>
        <begin position="283"/>
        <end position="308"/>
    </location>
</feature>
<evidence type="ECO:0000256" key="7">
    <source>
        <dbReference type="ARBA" id="ARBA00023136"/>
    </source>
</evidence>
<dbReference type="PROSITE" id="PS50928">
    <property type="entry name" value="ABC_TM1"/>
    <property type="match status" value="2"/>
</dbReference>
<evidence type="ECO:0000259" key="9">
    <source>
        <dbReference type="PROSITE" id="PS50928"/>
    </source>
</evidence>
<evidence type="ECO:0000256" key="1">
    <source>
        <dbReference type="ARBA" id="ARBA00004429"/>
    </source>
</evidence>
<feature type="transmembrane region" description="Helical" evidence="8">
    <location>
        <begin position="419"/>
        <end position="438"/>
    </location>
</feature>
<feature type="transmembrane region" description="Helical" evidence="8">
    <location>
        <begin position="7"/>
        <end position="28"/>
    </location>
</feature>
<dbReference type="PANTHER" id="PTHR43357:SF4">
    <property type="entry name" value="INNER MEMBRANE ABC TRANSPORTER PERMEASE PROTEIN YDCV"/>
    <property type="match status" value="1"/>
</dbReference>
<comment type="caution">
    <text evidence="10">The sequence shown here is derived from an EMBL/GenBank/DDBJ whole genome shotgun (WGS) entry which is preliminary data.</text>
</comment>
<comment type="similarity">
    <text evidence="8">Belongs to the binding-protein-dependent transport system permease family.</text>
</comment>
<sequence length="556" mass="62331">MTNSQKFFSILAVFIYSAITIIPIIFAIDRLILVSGFNPISWVQSIDQNYVSQNSIAFTFVQAFFSTILTVLIGFPIAWVLGRYSWPLKSFLRSILTLPFVIPAIIAAMGFLTITGPYGLDVRTDESTWWWTLIFSHAWFNIALIIRFCEPVLSTLNPNFEEQLLLLPNGITFFSRLKNLWIPILTPAIAAASCMTFVFSFTSFALVKWITVRDKTLESTMAEVSSSAGIQGYMESSSDIVLGASLIQFLVLLASLWLMSFLQQRRQIKWQQASESFVQNKNAKGWFVLVPAIFFVQLPIISVILGSFRVRDVSENSNSFKWSTEGWSEAFQGSYSFPPLSEALFNSLIYSFGTLIIALPLGYILASTIHQLEENNSNLSRILEIYTMLPFALSAAMIGLGVMLGIIKLNPSAAYDFRFLPVLAHVIITVPFVVRIILPALRSFDLSYDENAKVLGMSNFSRFFKIKLPLMKGSILVATVFTLAMSLGEFGASFIVARNSEWITLPLLIDSLRGKPMKDPLTVPSSNAVATVLMLITMILFLIVEKFRNTKDRGMF</sequence>
<dbReference type="InterPro" id="IPR000515">
    <property type="entry name" value="MetI-like"/>
</dbReference>
<dbReference type="Proteomes" id="UP000183375">
    <property type="component" value="Unassembled WGS sequence"/>
</dbReference>
<dbReference type="CDD" id="cd06261">
    <property type="entry name" value="TM_PBP2"/>
    <property type="match status" value="2"/>
</dbReference>
<feature type="domain" description="ABC transmembrane type-1" evidence="9">
    <location>
        <begin position="56"/>
        <end position="259"/>
    </location>
</feature>
<dbReference type="PANTHER" id="PTHR43357">
    <property type="entry name" value="INNER MEMBRANE ABC TRANSPORTER PERMEASE PROTEIN YDCV"/>
    <property type="match status" value="1"/>
</dbReference>
<dbReference type="EMBL" id="MIYX01000022">
    <property type="protein sequence ID" value="OIR20527.1"/>
    <property type="molecule type" value="Genomic_DNA"/>
</dbReference>
<feature type="transmembrane region" description="Helical" evidence="8">
    <location>
        <begin position="56"/>
        <end position="82"/>
    </location>
</feature>
<accession>A0A1J5THV0</accession>
<evidence type="ECO:0000256" key="6">
    <source>
        <dbReference type="ARBA" id="ARBA00022989"/>
    </source>
</evidence>
<protein>
    <recommendedName>
        <fullName evidence="9">ABC transmembrane type-1 domain-containing protein</fullName>
    </recommendedName>
</protein>
<evidence type="ECO:0000256" key="5">
    <source>
        <dbReference type="ARBA" id="ARBA00022692"/>
    </source>
</evidence>
<feature type="transmembrane region" description="Helical" evidence="8">
    <location>
        <begin position="180"/>
        <end position="207"/>
    </location>
</feature>
<gene>
    <name evidence="10" type="ORF">BEU01_01650</name>
</gene>
<dbReference type="Gene3D" id="1.10.3720.10">
    <property type="entry name" value="MetI-like"/>
    <property type="match status" value="2"/>
</dbReference>
<evidence type="ECO:0000256" key="8">
    <source>
        <dbReference type="RuleBase" id="RU363032"/>
    </source>
</evidence>
<organism evidence="10 11">
    <name type="scientific">Marine Group III euryarchaeote CG-Epi4</name>
    <dbReference type="NCBI Taxonomy" id="1888998"/>
    <lineage>
        <taxon>Archaea</taxon>
        <taxon>Methanobacteriati</taxon>
        <taxon>Thermoplasmatota</taxon>
        <taxon>Thermoplasmata</taxon>
        <taxon>Candidatus Thermoprofundales</taxon>
    </lineage>
</organism>
<dbReference type="GO" id="GO:0005886">
    <property type="term" value="C:plasma membrane"/>
    <property type="evidence" value="ECO:0007669"/>
    <property type="project" value="UniProtKB-SubCell"/>
</dbReference>
<keyword evidence="5 8" id="KW-0812">Transmembrane</keyword>
<keyword evidence="3" id="KW-1003">Cell membrane</keyword>
<feature type="transmembrane region" description="Helical" evidence="8">
    <location>
        <begin position="525"/>
        <end position="544"/>
    </location>
</feature>
<evidence type="ECO:0000256" key="2">
    <source>
        <dbReference type="ARBA" id="ARBA00022448"/>
    </source>
</evidence>
<feature type="transmembrane region" description="Helical" evidence="8">
    <location>
        <begin position="475"/>
        <end position="497"/>
    </location>
</feature>
<keyword evidence="6 8" id="KW-1133">Transmembrane helix</keyword>
<evidence type="ECO:0000313" key="11">
    <source>
        <dbReference type="Proteomes" id="UP000183375"/>
    </source>
</evidence>
<feature type="transmembrane region" description="Helical" evidence="8">
    <location>
        <begin position="343"/>
        <end position="365"/>
    </location>
</feature>
<evidence type="ECO:0000256" key="3">
    <source>
        <dbReference type="ARBA" id="ARBA00022475"/>
    </source>
</evidence>
<feature type="domain" description="ABC transmembrane type-1" evidence="9">
    <location>
        <begin position="344"/>
        <end position="544"/>
    </location>
</feature>
<dbReference type="Pfam" id="PF00528">
    <property type="entry name" value="BPD_transp_1"/>
    <property type="match status" value="2"/>
</dbReference>
<proteinExistence type="inferred from homology"/>
<dbReference type="SUPFAM" id="SSF161098">
    <property type="entry name" value="MetI-like"/>
    <property type="match status" value="2"/>
</dbReference>
<feature type="transmembrane region" description="Helical" evidence="8">
    <location>
        <begin position="128"/>
        <end position="149"/>
    </location>
</feature>
<dbReference type="InterPro" id="IPR035906">
    <property type="entry name" value="MetI-like_sf"/>
</dbReference>
<keyword evidence="2 8" id="KW-0813">Transport</keyword>
<feature type="transmembrane region" description="Helical" evidence="8">
    <location>
        <begin position="94"/>
        <end position="116"/>
    </location>
</feature>
<feature type="transmembrane region" description="Helical" evidence="8">
    <location>
        <begin position="240"/>
        <end position="262"/>
    </location>
</feature>
<evidence type="ECO:0000313" key="10">
    <source>
        <dbReference type="EMBL" id="OIR20527.1"/>
    </source>
</evidence>
<dbReference type="AlphaFoldDB" id="A0A1J5THV0"/>
<dbReference type="GO" id="GO:0055085">
    <property type="term" value="P:transmembrane transport"/>
    <property type="evidence" value="ECO:0007669"/>
    <property type="project" value="InterPro"/>
</dbReference>
<comment type="subcellular location">
    <subcellularLocation>
        <location evidence="1">Cell inner membrane</location>
        <topology evidence="1">Multi-pass membrane protein</topology>
    </subcellularLocation>
    <subcellularLocation>
        <location evidence="8">Cell membrane</location>
        <topology evidence="8">Multi-pass membrane protein</topology>
    </subcellularLocation>
</comment>
<keyword evidence="7 8" id="KW-0472">Membrane</keyword>
<feature type="transmembrane region" description="Helical" evidence="8">
    <location>
        <begin position="385"/>
        <end position="407"/>
    </location>
</feature>